<reference evidence="3 4" key="1">
    <citation type="submission" date="2016-11" db="EMBL/GenBank/DDBJ databases">
        <title>A multilocus sequence analysis scheme for characterization of bacteria in the genus Thioclava.</title>
        <authorList>
            <person name="Liu Y."/>
            <person name="Shao Z."/>
        </authorList>
    </citation>
    <scope>NUCLEOTIDE SEQUENCE [LARGE SCALE GENOMIC DNA]</scope>
    <source>
        <strain evidence="3 4">TAW-CT134</strain>
    </source>
</reference>
<dbReference type="SUPFAM" id="SSF51905">
    <property type="entry name" value="FAD/NAD(P)-binding domain"/>
    <property type="match status" value="1"/>
</dbReference>
<gene>
    <name evidence="3" type="ORF">BMI91_04555</name>
</gene>
<dbReference type="Pfam" id="PF01593">
    <property type="entry name" value="Amino_oxidase"/>
    <property type="match status" value="1"/>
</dbReference>
<dbReference type="Gene3D" id="3.50.50.60">
    <property type="entry name" value="FAD/NAD(P)-binding domain"/>
    <property type="match status" value="2"/>
</dbReference>
<evidence type="ECO:0000256" key="1">
    <source>
        <dbReference type="ARBA" id="ARBA00005995"/>
    </source>
</evidence>
<dbReference type="InterPro" id="IPR036188">
    <property type="entry name" value="FAD/NAD-bd_sf"/>
</dbReference>
<dbReference type="PANTHER" id="PTHR43563:SF1">
    <property type="entry name" value="AMINE OXIDASE [FLAVIN-CONTAINING] B"/>
    <property type="match status" value="1"/>
</dbReference>
<feature type="domain" description="Amine oxidase" evidence="2">
    <location>
        <begin position="77"/>
        <end position="346"/>
    </location>
</feature>
<evidence type="ECO:0000313" key="3">
    <source>
        <dbReference type="EMBL" id="OOY25676.1"/>
    </source>
</evidence>
<accession>A0ABX3N153</accession>
<organism evidence="3 4">
    <name type="scientific">Thioclava sediminum</name>
    <dbReference type="NCBI Taxonomy" id="1915319"/>
    <lineage>
        <taxon>Bacteria</taxon>
        <taxon>Pseudomonadati</taxon>
        <taxon>Pseudomonadota</taxon>
        <taxon>Alphaproteobacteria</taxon>
        <taxon>Rhodobacterales</taxon>
        <taxon>Paracoccaceae</taxon>
        <taxon>Thioclava</taxon>
    </lineage>
</organism>
<dbReference type="Proteomes" id="UP000190787">
    <property type="component" value="Unassembled WGS sequence"/>
</dbReference>
<comment type="similarity">
    <text evidence="1">Belongs to the flavin monoamine oxidase family.</text>
</comment>
<keyword evidence="4" id="KW-1185">Reference proteome</keyword>
<dbReference type="RefSeq" id="WP_078604092.1">
    <property type="nucleotide sequence ID" value="NZ_MPZV01000001.1"/>
</dbReference>
<protein>
    <submittedName>
        <fullName evidence="3">Amine oxidase</fullName>
    </submittedName>
</protein>
<dbReference type="SUPFAM" id="SSF54373">
    <property type="entry name" value="FAD-linked reductases, C-terminal domain"/>
    <property type="match status" value="1"/>
</dbReference>
<proteinExistence type="inferred from homology"/>
<sequence>MKTQVAIVGGGLAGLALARHLHARGVSFELFEARPRFGGRIKALETATGRVDLGPSWFWPGQPRIAALTEALNLRKFEQFARGAVSLEDASGEVHRNMGFASMAGSWRLEGGMVALTNALAAALPAAQLHPGSRVVEIGAGPSVTLEDGRACEAEHVVLAVPPRVAAQMSFAPQLSEAQMQALRAIPTWMAGHAKFVALYERPFWREAGLSGDAMSQRGPLAEIHDASGPDGAPAALFGFLGVPARARIGQEEVVKAAALEQLGRIFGPEAAKPLTYALEDWAVAPETATEADLEPLRFHPDYGLPSVLRGLREGRVHFASSETAPEMGGYMEGALAAAERVVRDLVGGFGATR</sequence>
<evidence type="ECO:0000313" key="4">
    <source>
        <dbReference type="Proteomes" id="UP000190787"/>
    </source>
</evidence>
<comment type="caution">
    <text evidence="3">The sequence shown here is derived from an EMBL/GenBank/DDBJ whole genome shotgun (WGS) entry which is preliminary data.</text>
</comment>
<dbReference type="EMBL" id="MPZV01000001">
    <property type="protein sequence ID" value="OOY25676.1"/>
    <property type="molecule type" value="Genomic_DNA"/>
</dbReference>
<dbReference type="PANTHER" id="PTHR43563">
    <property type="entry name" value="AMINE OXIDASE"/>
    <property type="match status" value="1"/>
</dbReference>
<dbReference type="InterPro" id="IPR002937">
    <property type="entry name" value="Amino_oxidase"/>
</dbReference>
<dbReference type="Pfam" id="PF13450">
    <property type="entry name" value="NAD_binding_8"/>
    <property type="match status" value="1"/>
</dbReference>
<name>A0ABX3N153_9RHOB</name>
<dbReference type="InterPro" id="IPR050703">
    <property type="entry name" value="Flavin_MAO"/>
</dbReference>
<evidence type="ECO:0000259" key="2">
    <source>
        <dbReference type="Pfam" id="PF01593"/>
    </source>
</evidence>